<evidence type="ECO:0000256" key="5">
    <source>
        <dbReference type="SAM" id="MobiDB-lite"/>
    </source>
</evidence>
<dbReference type="GO" id="GO:0022857">
    <property type="term" value="F:transmembrane transporter activity"/>
    <property type="evidence" value="ECO:0007669"/>
    <property type="project" value="InterPro"/>
</dbReference>
<evidence type="ECO:0000256" key="1">
    <source>
        <dbReference type="ARBA" id="ARBA00004141"/>
    </source>
</evidence>
<feature type="transmembrane region" description="Helical" evidence="6">
    <location>
        <begin position="346"/>
        <end position="367"/>
    </location>
</feature>
<feature type="transmembrane region" description="Helical" evidence="6">
    <location>
        <begin position="200"/>
        <end position="220"/>
    </location>
</feature>
<feature type="transmembrane region" description="Helical" evidence="6">
    <location>
        <begin position="175"/>
        <end position="194"/>
    </location>
</feature>
<feature type="compositionally biased region" description="Basic and acidic residues" evidence="5">
    <location>
        <begin position="536"/>
        <end position="546"/>
    </location>
</feature>
<evidence type="ECO:0000313" key="9">
    <source>
        <dbReference type="Proteomes" id="UP000245119"/>
    </source>
</evidence>
<sequence length="566" mass="62521">MADLKEEDTPKVKFEEVLLALGGLGLYQKRLLCLVCLTSALVLMHNMSPVFTMKIPDHRCKIPGYDNDTYAIQDEFHFMLINRSIPLTSTGDFSKCTVYGVSSNHTSSPHNTTERECSEWVYDQSEFSSTLVTQLNLVCGRQLFRSHSNMVIFAGKFAGAFLSSMFGDYFGRRGVYTLMMLVMAGTSVGLVFTFNLPLLMIFRFLIGASTTGSYLCTYVIGMELLGKKHRSLASTATNLFGVFGTIVATLIAYLTRDWQYFQAGLAALCLPVIIGYFFIPESPRWLVSKGRHKEAQKTIDAIARVNGVSLPKTMQVELLKAIDQAVPKTSKSKTVSPLELFRRPRLFVRYTLVYLSWIFLMMCMYGLMLNVSNMSGDVFLNFTLLCIVDLLSVGFFALLVDRAGRRILLVGVTALGGVACTATILPVLLGGSSWILRGLSLAGRFCIRSAITTMYIMSPELFPTVFRSFGLGSCSMMSRLGALASPYVADLNTFITGGWGPALPQIVFGVTGLVTSFMALFQPETKGRNLPETVDDADRFGRKPEDTSTSPEDEELMRLPPAKVSS</sequence>
<feature type="transmembrane region" description="Helical" evidence="6">
    <location>
        <begin position="260"/>
        <end position="279"/>
    </location>
</feature>
<feature type="region of interest" description="Disordered" evidence="5">
    <location>
        <begin position="528"/>
        <end position="566"/>
    </location>
</feature>
<comment type="caution">
    <text evidence="8">The sequence shown here is derived from an EMBL/GenBank/DDBJ whole genome shotgun (WGS) entry which is preliminary data.</text>
</comment>
<dbReference type="SUPFAM" id="SSF103473">
    <property type="entry name" value="MFS general substrate transporter"/>
    <property type="match status" value="1"/>
</dbReference>
<feature type="domain" description="Major facilitator superfamily (MFS) profile" evidence="7">
    <location>
        <begin position="84"/>
        <end position="526"/>
    </location>
</feature>
<proteinExistence type="predicted"/>
<evidence type="ECO:0000256" key="3">
    <source>
        <dbReference type="ARBA" id="ARBA00022989"/>
    </source>
</evidence>
<feature type="transmembrane region" description="Helical" evidence="6">
    <location>
        <begin position="501"/>
        <end position="521"/>
    </location>
</feature>
<evidence type="ECO:0000259" key="7">
    <source>
        <dbReference type="PROSITE" id="PS50850"/>
    </source>
</evidence>
<dbReference type="EMBL" id="PZQS01000006">
    <property type="protein sequence ID" value="PVD28541.1"/>
    <property type="molecule type" value="Genomic_DNA"/>
</dbReference>
<gene>
    <name evidence="8" type="ORF">C0Q70_11129</name>
</gene>
<evidence type="ECO:0000313" key="8">
    <source>
        <dbReference type="EMBL" id="PVD28541.1"/>
    </source>
</evidence>
<keyword evidence="3 6" id="KW-1133">Transmembrane helix</keyword>
<reference evidence="8 9" key="1">
    <citation type="submission" date="2018-04" db="EMBL/GenBank/DDBJ databases">
        <title>The genome of golden apple snail Pomacea canaliculata provides insight into stress tolerance and invasive adaptation.</title>
        <authorList>
            <person name="Liu C."/>
            <person name="Liu B."/>
            <person name="Ren Y."/>
            <person name="Zhang Y."/>
            <person name="Wang H."/>
            <person name="Li S."/>
            <person name="Jiang F."/>
            <person name="Yin L."/>
            <person name="Zhang G."/>
            <person name="Qian W."/>
            <person name="Fan W."/>
        </authorList>
    </citation>
    <scope>NUCLEOTIDE SEQUENCE [LARGE SCALE GENOMIC DNA]</scope>
    <source>
        <strain evidence="8">SZHN2017</strain>
        <tissue evidence="8">Muscle</tissue>
    </source>
</reference>
<keyword evidence="9" id="KW-1185">Reference proteome</keyword>
<dbReference type="OrthoDB" id="6135864at2759"/>
<dbReference type="PROSITE" id="PS50850">
    <property type="entry name" value="MFS"/>
    <property type="match status" value="1"/>
</dbReference>
<dbReference type="AlphaFoldDB" id="A0A2T7P552"/>
<keyword evidence="4 6" id="KW-0472">Membrane</keyword>
<feature type="transmembrane region" description="Helical" evidence="6">
    <location>
        <begin position="379"/>
        <end position="400"/>
    </location>
</feature>
<evidence type="ECO:0000256" key="4">
    <source>
        <dbReference type="ARBA" id="ARBA00023136"/>
    </source>
</evidence>
<dbReference type="STRING" id="400727.A0A2T7P552"/>
<dbReference type="InterPro" id="IPR036259">
    <property type="entry name" value="MFS_trans_sf"/>
</dbReference>
<feature type="transmembrane region" description="Helical" evidence="6">
    <location>
        <begin position="232"/>
        <end position="254"/>
    </location>
</feature>
<dbReference type="Pfam" id="PF00083">
    <property type="entry name" value="Sugar_tr"/>
    <property type="match status" value="1"/>
</dbReference>
<dbReference type="PANTHER" id="PTHR24064">
    <property type="entry name" value="SOLUTE CARRIER FAMILY 22 MEMBER"/>
    <property type="match status" value="1"/>
</dbReference>
<evidence type="ECO:0000256" key="2">
    <source>
        <dbReference type="ARBA" id="ARBA00022692"/>
    </source>
</evidence>
<dbReference type="Gene3D" id="1.20.1250.20">
    <property type="entry name" value="MFS general substrate transporter like domains"/>
    <property type="match status" value="1"/>
</dbReference>
<dbReference type="InterPro" id="IPR005828">
    <property type="entry name" value="MFS_sugar_transport-like"/>
</dbReference>
<dbReference type="Proteomes" id="UP000245119">
    <property type="component" value="Linkage Group LG6"/>
</dbReference>
<dbReference type="CDD" id="cd17317">
    <property type="entry name" value="MFS_SLC22"/>
    <property type="match status" value="1"/>
</dbReference>
<organism evidence="8 9">
    <name type="scientific">Pomacea canaliculata</name>
    <name type="common">Golden apple snail</name>
    <dbReference type="NCBI Taxonomy" id="400727"/>
    <lineage>
        <taxon>Eukaryota</taxon>
        <taxon>Metazoa</taxon>
        <taxon>Spiralia</taxon>
        <taxon>Lophotrochozoa</taxon>
        <taxon>Mollusca</taxon>
        <taxon>Gastropoda</taxon>
        <taxon>Caenogastropoda</taxon>
        <taxon>Architaenioglossa</taxon>
        <taxon>Ampullarioidea</taxon>
        <taxon>Ampullariidae</taxon>
        <taxon>Pomacea</taxon>
    </lineage>
</organism>
<protein>
    <recommendedName>
        <fullName evidence="7">Major facilitator superfamily (MFS) profile domain-containing protein</fullName>
    </recommendedName>
</protein>
<dbReference type="GO" id="GO:0016020">
    <property type="term" value="C:membrane"/>
    <property type="evidence" value="ECO:0007669"/>
    <property type="project" value="UniProtKB-SubCell"/>
</dbReference>
<keyword evidence="2 6" id="KW-0812">Transmembrane</keyword>
<evidence type="ECO:0000256" key="6">
    <source>
        <dbReference type="SAM" id="Phobius"/>
    </source>
</evidence>
<comment type="subcellular location">
    <subcellularLocation>
        <location evidence="1">Membrane</location>
        <topology evidence="1">Multi-pass membrane protein</topology>
    </subcellularLocation>
</comment>
<dbReference type="InterPro" id="IPR020846">
    <property type="entry name" value="MFS_dom"/>
</dbReference>
<feature type="transmembrane region" description="Helical" evidence="6">
    <location>
        <begin position="407"/>
        <end position="428"/>
    </location>
</feature>
<accession>A0A2T7P552</accession>
<name>A0A2T7P552_POMCA</name>